<feature type="region of interest" description="Disordered" evidence="2">
    <location>
        <begin position="1"/>
        <end position="29"/>
    </location>
</feature>
<feature type="compositionally biased region" description="Acidic residues" evidence="2">
    <location>
        <begin position="1"/>
        <end position="11"/>
    </location>
</feature>
<sequence>MKEDISSDSDYELIQPKGDLKQENEMENKNVFEKQENQINVEELKQTFQQMIDEIKIENSKQNSVLKGIIEQKNEKINCLENKVKQMEGSTDKKFGEKTEELEQINNLNNKEFCFVQVANKWKEIKGKCPEAPWLTDDCCEAKCINTENPVGNCVKGNGFANIIDDENIEYIDAKRDDNCYGHDKSSTIYAENLFTKPKDSSNYSLFYFEIKYISKIKEEHINDRKINIGLENSKNSYARLEFNIHGSKNIWFNAQNQKYQDGVLRLKNILWNNNDIFGCGIAYPPSTTNDFSYIFFTHNGKQIGNPILLNENCDGYKPYIRIQCCSVETNFGKDLESKPFVYDFSKHKIHKYSDFEKDLNELIEMFPLIAKEGIKQILLASGGIREIVESKLLNIFPKND</sequence>
<dbReference type="AlphaFoldDB" id="A0A914LBE3"/>
<keyword evidence="1" id="KW-0175">Coiled coil</keyword>
<proteinExistence type="predicted"/>
<keyword evidence="3" id="KW-1185">Reference proteome</keyword>
<feature type="coiled-coil region" evidence="1">
    <location>
        <begin position="34"/>
        <end position="90"/>
    </location>
</feature>
<organism evidence="3 4">
    <name type="scientific">Meloidogyne incognita</name>
    <name type="common">Southern root-knot nematode worm</name>
    <name type="synonym">Oxyuris incognita</name>
    <dbReference type="NCBI Taxonomy" id="6306"/>
    <lineage>
        <taxon>Eukaryota</taxon>
        <taxon>Metazoa</taxon>
        <taxon>Ecdysozoa</taxon>
        <taxon>Nematoda</taxon>
        <taxon>Chromadorea</taxon>
        <taxon>Rhabditida</taxon>
        <taxon>Tylenchina</taxon>
        <taxon>Tylenchomorpha</taxon>
        <taxon>Tylenchoidea</taxon>
        <taxon>Meloidogynidae</taxon>
        <taxon>Meloidogyninae</taxon>
        <taxon>Meloidogyne</taxon>
        <taxon>Meloidogyne incognita group</taxon>
    </lineage>
</organism>
<feature type="compositionally biased region" description="Basic and acidic residues" evidence="2">
    <location>
        <begin position="18"/>
        <end position="29"/>
    </location>
</feature>
<evidence type="ECO:0000256" key="1">
    <source>
        <dbReference type="SAM" id="Coils"/>
    </source>
</evidence>
<reference evidence="4" key="1">
    <citation type="submission" date="2022-11" db="UniProtKB">
        <authorList>
            <consortium name="WormBaseParasite"/>
        </authorList>
    </citation>
    <scope>IDENTIFICATION</scope>
</reference>
<dbReference type="Gene3D" id="2.60.120.920">
    <property type="match status" value="1"/>
</dbReference>
<accession>A0A914LBE3</accession>
<protein>
    <submittedName>
        <fullName evidence="4">Uncharacterized protein</fullName>
    </submittedName>
</protein>
<dbReference type="WBParaSite" id="Minc3s00379g11309">
    <property type="protein sequence ID" value="Minc3s00379g11309"/>
    <property type="gene ID" value="Minc3s00379g11309"/>
</dbReference>
<dbReference type="InterPro" id="IPR043136">
    <property type="entry name" value="B30.2/SPRY_sf"/>
</dbReference>
<dbReference type="Proteomes" id="UP000887563">
    <property type="component" value="Unplaced"/>
</dbReference>
<evidence type="ECO:0000313" key="3">
    <source>
        <dbReference type="Proteomes" id="UP000887563"/>
    </source>
</evidence>
<evidence type="ECO:0000256" key="2">
    <source>
        <dbReference type="SAM" id="MobiDB-lite"/>
    </source>
</evidence>
<evidence type="ECO:0000313" key="4">
    <source>
        <dbReference type="WBParaSite" id="Minc3s00379g11309"/>
    </source>
</evidence>
<name>A0A914LBE3_MELIC</name>